<evidence type="ECO:0000256" key="1">
    <source>
        <dbReference type="ARBA" id="ARBA00007806"/>
    </source>
</evidence>
<dbReference type="EC" id="3.2.1.177" evidence="7"/>
<sequence length="398" mass="45946">MFFTKPQYNTWIELIYNQNEKDVLAYAKAILDNGMPTGVIMIDDNWQKDYGVWQFRPDKFPTPKEMINQLHQMGFKVMVWVCPFVSPDSQEYRFLRDKGYLVKKKGADTPAILDWWNGLSACYDLSNPEAFAYFVNMLKNLQKEYGIDGFKFDAGDPERYLAEDVEVFDQKSYDTEQTYLWGKLGLEFPYNEFRACWKLGGQALVQRLGDKSYSWDGVARLVPDMIAAGLNGYAFACPDMIGGGEYGSFLNVDPTKFNQKLIVRSCQIHSMMPMMQFSVAPWRILSKENLAICIKYAKWHEQLGDYIIAEAKKSAQTGEPIVRSMEYAFPHQGFANCKDQYMLGDKYLVAPVMTESDIRTVKLPKGTWQDEQGKKYKGGKEYPLKVPLERLPYFVKIK</sequence>
<gene>
    <name evidence="7" type="primary">yicI</name>
    <name evidence="7" type="ORF">NCTC11545_02450</name>
</gene>
<dbReference type="PANTHER" id="PTHR43053:SF4">
    <property type="entry name" value="MYOGENESIS-REGULATING GLYCOSIDASE"/>
    <property type="match status" value="1"/>
</dbReference>
<dbReference type="PANTHER" id="PTHR43053">
    <property type="entry name" value="GLYCOSIDASE FAMILY 31"/>
    <property type="match status" value="1"/>
</dbReference>
<dbReference type="Pfam" id="PF21365">
    <property type="entry name" value="Glyco_hydro_31_3rd"/>
    <property type="match status" value="1"/>
</dbReference>
<dbReference type="GO" id="GO:0061634">
    <property type="term" value="F:alpha-D-xyloside xylohydrolase"/>
    <property type="evidence" value="ECO:0007669"/>
    <property type="project" value="UniProtKB-EC"/>
</dbReference>
<feature type="domain" description="Glycoside hydrolase family 31 TIM barrel" evidence="5">
    <location>
        <begin position="17"/>
        <end position="307"/>
    </location>
</feature>
<dbReference type="GO" id="GO:0005975">
    <property type="term" value="P:carbohydrate metabolic process"/>
    <property type="evidence" value="ECO:0007669"/>
    <property type="project" value="InterPro"/>
</dbReference>
<comment type="similarity">
    <text evidence="1 4">Belongs to the glycosyl hydrolase 31 family.</text>
</comment>
<accession>A0A2X2SZL6</accession>
<evidence type="ECO:0000256" key="4">
    <source>
        <dbReference type="RuleBase" id="RU361185"/>
    </source>
</evidence>
<dbReference type="InterPro" id="IPR013780">
    <property type="entry name" value="Glyco_hydro_b"/>
</dbReference>
<organism evidence="7 8">
    <name type="scientific">Capnocytophaga ochracea</name>
    <dbReference type="NCBI Taxonomy" id="1018"/>
    <lineage>
        <taxon>Bacteria</taxon>
        <taxon>Pseudomonadati</taxon>
        <taxon>Bacteroidota</taxon>
        <taxon>Flavobacteriia</taxon>
        <taxon>Flavobacteriales</taxon>
        <taxon>Flavobacteriaceae</taxon>
        <taxon>Capnocytophaga</taxon>
    </lineage>
</organism>
<dbReference type="Pfam" id="PF01055">
    <property type="entry name" value="Glyco_hydro_31_2nd"/>
    <property type="match status" value="1"/>
</dbReference>
<proteinExistence type="inferred from homology"/>
<evidence type="ECO:0000256" key="2">
    <source>
        <dbReference type="ARBA" id="ARBA00022801"/>
    </source>
</evidence>
<name>A0A2X2SZL6_CAPOC</name>
<evidence type="ECO:0000259" key="6">
    <source>
        <dbReference type="Pfam" id="PF21365"/>
    </source>
</evidence>
<dbReference type="InterPro" id="IPR048395">
    <property type="entry name" value="Glyco_hydro_31_C"/>
</dbReference>
<evidence type="ECO:0000313" key="7">
    <source>
        <dbReference type="EMBL" id="SQA95231.1"/>
    </source>
</evidence>
<dbReference type="InterPro" id="IPR017853">
    <property type="entry name" value="GH"/>
</dbReference>
<protein>
    <submittedName>
        <fullName evidence="7">Alpha-xylosidase</fullName>
        <ecNumber evidence="7">3.2.1.177</ecNumber>
    </submittedName>
</protein>
<dbReference type="SUPFAM" id="SSF51445">
    <property type="entry name" value="(Trans)glycosidases"/>
    <property type="match status" value="1"/>
</dbReference>
<dbReference type="EMBL" id="UAVS01000010">
    <property type="protein sequence ID" value="SQA95231.1"/>
    <property type="molecule type" value="Genomic_DNA"/>
</dbReference>
<evidence type="ECO:0000256" key="3">
    <source>
        <dbReference type="ARBA" id="ARBA00023295"/>
    </source>
</evidence>
<dbReference type="InterPro" id="IPR050985">
    <property type="entry name" value="Alpha-glycosidase_related"/>
</dbReference>
<dbReference type="Proteomes" id="UP000250169">
    <property type="component" value="Unassembled WGS sequence"/>
</dbReference>
<feature type="domain" description="Glycosyl hydrolase family 31 C-terminal" evidence="6">
    <location>
        <begin position="318"/>
        <end position="396"/>
    </location>
</feature>
<reference evidence="7 8" key="1">
    <citation type="submission" date="2018-06" db="EMBL/GenBank/DDBJ databases">
        <authorList>
            <consortium name="Pathogen Informatics"/>
            <person name="Doyle S."/>
        </authorList>
    </citation>
    <scope>NUCLEOTIDE SEQUENCE [LARGE SCALE GENOMIC DNA]</scope>
    <source>
        <strain evidence="7 8">NCTC11545</strain>
    </source>
</reference>
<dbReference type="SUPFAM" id="SSF51011">
    <property type="entry name" value="Glycosyl hydrolase domain"/>
    <property type="match status" value="1"/>
</dbReference>
<dbReference type="InterPro" id="IPR000322">
    <property type="entry name" value="Glyco_hydro_31_TIM"/>
</dbReference>
<evidence type="ECO:0000313" key="8">
    <source>
        <dbReference type="Proteomes" id="UP000250169"/>
    </source>
</evidence>
<dbReference type="Gene3D" id="2.60.40.1180">
    <property type="entry name" value="Golgi alpha-mannosidase II"/>
    <property type="match status" value="1"/>
</dbReference>
<dbReference type="CDD" id="cd06592">
    <property type="entry name" value="GH31_NET37"/>
    <property type="match status" value="1"/>
</dbReference>
<dbReference type="Gene3D" id="3.20.20.80">
    <property type="entry name" value="Glycosidases"/>
    <property type="match status" value="1"/>
</dbReference>
<keyword evidence="3 4" id="KW-0326">Glycosidase</keyword>
<dbReference type="AlphaFoldDB" id="A0A2X2SZL6"/>
<keyword evidence="2 4" id="KW-0378">Hydrolase</keyword>
<evidence type="ECO:0000259" key="5">
    <source>
        <dbReference type="Pfam" id="PF01055"/>
    </source>
</evidence>